<keyword evidence="8" id="KW-1185">Reference proteome</keyword>
<dbReference type="Pfam" id="PF00389">
    <property type="entry name" value="2-Hacid_dh"/>
    <property type="match status" value="1"/>
</dbReference>
<dbReference type="GO" id="GO:0051287">
    <property type="term" value="F:NAD binding"/>
    <property type="evidence" value="ECO:0007669"/>
    <property type="project" value="InterPro"/>
</dbReference>
<accession>A0A397QDU5</accession>
<evidence type="ECO:0000259" key="5">
    <source>
        <dbReference type="Pfam" id="PF00389"/>
    </source>
</evidence>
<evidence type="ECO:0000256" key="4">
    <source>
        <dbReference type="RuleBase" id="RU003719"/>
    </source>
</evidence>
<dbReference type="PANTHER" id="PTHR43761:SF1">
    <property type="entry name" value="D-ISOMER SPECIFIC 2-HYDROXYACID DEHYDROGENASE CATALYTIC DOMAIN-CONTAINING PROTEIN-RELATED"/>
    <property type="match status" value="1"/>
</dbReference>
<comment type="similarity">
    <text evidence="1 4">Belongs to the D-isomer specific 2-hydroxyacid dehydrogenase family.</text>
</comment>
<evidence type="ECO:0000313" key="8">
    <source>
        <dbReference type="Proteomes" id="UP000266273"/>
    </source>
</evidence>
<dbReference type="SUPFAM" id="SSF52283">
    <property type="entry name" value="Formate/glycerate dehydrogenase catalytic domain-like"/>
    <property type="match status" value="1"/>
</dbReference>
<dbReference type="CDD" id="cd12162">
    <property type="entry name" value="2-Hacid_dh_4"/>
    <property type="match status" value="1"/>
</dbReference>
<evidence type="ECO:0000256" key="3">
    <source>
        <dbReference type="ARBA" id="ARBA00023027"/>
    </source>
</evidence>
<organism evidence="7 8">
    <name type="scientific">Dichotomicrobium thermohalophilum</name>
    <dbReference type="NCBI Taxonomy" id="933063"/>
    <lineage>
        <taxon>Bacteria</taxon>
        <taxon>Pseudomonadati</taxon>
        <taxon>Pseudomonadota</taxon>
        <taxon>Alphaproteobacteria</taxon>
        <taxon>Hyphomicrobiales</taxon>
        <taxon>Hyphomicrobiaceae</taxon>
        <taxon>Dichotomicrobium</taxon>
    </lineage>
</organism>
<dbReference type="Gene3D" id="3.40.50.720">
    <property type="entry name" value="NAD(P)-binding Rossmann-like Domain"/>
    <property type="match status" value="2"/>
</dbReference>
<evidence type="ECO:0000313" key="7">
    <source>
        <dbReference type="EMBL" id="RIA56421.1"/>
    </source>
</evidence>
<dbReference type="AlphaFoldDB" id="A0A397QDU5"/>
<proteinExistence type="inferred from homology"/>
<dbReference type="InterPro" id="IPR006139">
    <property type="entry name" value="D-isomer_2_OHA_DH_cat_dom"/>
</dbReference>
<dbReference type="Proteomes" id="UP000266273">
    <property type="component" value="Unassembled WGS sequence"/>
</dbReference>
<dbReference type="SUPFAM" id="SSF51735">
    <property type="entry name" value="NAD(P)-binding Rossmann-fold domains"/>
    <property type="match status" value="1"/>
</dbReference>
<name>A0A397QDU5_9HYPH</name>
<reference evidence="7 8" key="1">
    <citation type="submission" date="2018-08" db="EMBL/GenBank/DDBJ databases">
        <title>Genomic Encyclopedia of Archaeal and Bacterial Type Strains, Phase II (KMG-II): from individual species to whole genera.</title>
        <authorList>
            <person name="Goeker M."/>
        </authorList>
    </citation>
    <scope>NUCLEOTIDE SEQUENCE [LARGE SCALE GENOMIC DNA]</scope>
    <source>
        <strain evidence="7 8">DSM 5002</strain>
    </source>
</reference>
<dbReference type="InterPro" id="IPR036291">
    <property type="entry name" value="NAD(P)-bd_dom_sf"/>
</dbReference>
<dbReference type="RefSeq" id="WP_119061213.1">
    <property type="nucleotide sequence ID" value="NZ_QXDF01000001.1"/>
</dbReference>
<feature type="domain" description="D-isomer specific 2-hydroxyacid dehydrogenase NAD-binding" evidence="6">
    <location>
        <begin position="107"/>
        <end position="287"/>
    </location>
</feature>
<evidence type="ECO:0000259" key="6">
    <source>
        <dbReference type="Pfam" id="PF02826"/>
    </source>
</evidence>
<keyword evidence="3" id="KW-0520">NAD</keyword>
<comment type="caution">
    <text evidence="7">The sequence shown here is derived from an EMBL/GenBank/DDBJ whole genome shotgun (WGS) entry which is preliminary data.</text>
</comment>
<sequence length="320" mass="35115">MTKIVFLDRKTIGPSVDLKRPQFPHEWEEYEKTAPGEVVERARDADIVITNKVPIDTDTLSQLPKLRMIAVAATGYDIIDVPACDTANVAVANVRGYAIQTVPEHVMALMLALSRSLVAYREDVIDGAWQRAGQFTFFSHPIRDLADQTLGIIGYGAIGESVARLASAFGMRILIAGRKGEDVVPEERTPFDQVIRESDIISLHTPLTPETRNLIARDEFTVMQRRPIIINTARGGLVNEADLVSALDAGQVRAIGFDCLTREPPAADNPLMAIADRPNVIITPHSAWASDTAMQTLWDQVIANIEAFQRGEPVNVVTPA</sequence>
<protein>
    <submittedName>
        <fullName evidence="7">Glycerate dehydrogenase</fullName>
    </submittedName>
</protein>
<dbReference type="InterPro" id="IPR006140">
    <property type="entry name" value="D-isomer_DH_NAD-bd"/>
</dbReference>
<dbReference type="PANTHER" id="PTHR43761">
    <property type="entry name" value="D-ISOMER SPECIFIC 2-HYDROXYACID DEHYDROGENASE FAMILY PROTEIN (AFU_ORTHOLOGUE AFUA_1G13630)"/>
    <property type="match status" value="1"/>
</dbReference>
<dbReference type="Pfam" id="PF02826">
    <property type="entry name" value="2-Hacid_dh_C"/>
    <property type="match status" value="1"/>
</dbReference>
<evidence type="ECO:0000256" key="1">
    <source>
        <dbReference type="ARBA" id="ARBA00005854"/>
    </source>
</evidence>
<evidence type="ECO:0000256" key="2">
    <source>
        <dbReference type="ARBA" id="ARBA00023002"/>
    </source>
</evidence>
<dbReference type="GO" id="GO:0016616">
    <property type="term" value="F:oxidoreductase activity, acting on the CH-OH group of donors, NAD or NADP as acceptor"/>
    <property type="evidence" value="ECO:0007669"/>
    <property type="project" value="InterPro"/>
</dbReference>
<gene>
    <name evidence="7" type="ORF">BXY53_1527</name>
</gene>
<keyword evidence="2 4" id="KW-0560">Oxidoreductase</keyword>
<dbReference type="EMBL" id="QXDF01000001">
    <property type="protein sequence ID" value="RIA56421.1"/>
    <property type="molecule type" value="Genomic_DNA"/>
</dbReference>
<dbReference type="InterPro" id="IPR050418">
    <property type="entry name" value="D-iso_2-hydroxyacid_DH_PdxB"/>
</dbReference>
<feature type="domain" description="D-isomer specific 2-hydroxyacid dehydrogenase catalytic" evidence="5">
    <location>
        <begin position="32"/>
        <end position="315"/>
    </location>
</feature>
<dbReference type="OrthoDB" id="9793626at2"/>